<organism evidence="11 12">
    <name type="scientific">Forsythia ovata</name>
    <dbReference type="NCBI Taxonomy" id="205694"/>
    <lineage>
        <taxon>Eukaryota</taxon>
        <taxon>Viridiplantae</taxon>
        <taxon>Streptophyta</taxon>
        <taxon>Embryophyta</taxon>
        <taxon>Tracheophyta</taxon>
        <taxon>Spermatophyta</taxon>
        <taxon>Magnoliopsida</taxon>
        <taxon>eudicotyledons</taxon>
        <taxon>Gunneridae</taxon>
        <taxon>Pentapetalae</taxon>
        <taxon>asterids</taxon>
        <taxon>lamiids</taxon>
        <taxon>Lamiales</taxon>
        <taxon>Oleaceae</taxon>
        <taxon>Forsythieae</taxon>
        <taxon>Forsythia</taxon>
    </lineage>
</organism>
<feature type="domain" description="PB1" evidence="10">
    <location>
        <begin position="197"/>
        <end position="300"/>
    </location>
</feature>
<reference evidence="12" key="1">
    <citation type="submission" date="2024-07" db="EMBL/GenBank/DDBJ databases">
        <title>Two chromosome-level genome assemblies of Korean endemic species Abeliophyllum distichum and Forsythia ovata (Oleaceae).</title>
        <authorList>
            <person name="Jang H."/>
        </authorList>
    </citation>
    <scope>NUCLEOTIDE SEQUENCE [LARGE SCALE GENOMIC DNA]</scope>
</reference>
<evidence type="ECO:0000256" key="2">
    <source>
        <dbReference type="ARBA" id="ARBA00006728"/>
    </source>
</evidence>
<evidence type="ECO:0000256" key="1">
    <source>
        <dbReference type="ARBA" id="ARBA00004123"/>
    </source>
</evidence>
<keyword evidence="5 8" id="KW-0804">Transcription</keyword>
<comment type="function">
    <text evidence="8">Aux/IAA proteins are short-lived transcriptional factors that function as repressors of early auxin response genes at low auxin concentrations.</text>
</comment>
<keyword evidence="3 8" id="KW-0678">Repressor</keyword>
<dbReference type="Gene3D" id="3.10.20.90">
    <property type="entry name" value="Phosphatidylinositol 3-kinase Catalytic Subunit, Chain A, domain 1"/>
    <property type="match status" value="1"/>
</dbReference>
<keyword evidence="4 8" id="KW-0805">Transcription regulation</keyword>
<evidence type="ECO:0000256" key="4">
    <source>
        <dbReference type="ARBA" id="ARBA00023015"/>
    </source>
</evidence>
<dbReference type="Proteomes" id="UP001604277">
    <property type="component" value="Unassembled WGS sequence"/>
</dbReference>
<evidence type="ECO:0000256" key="8">
    <source>
        <dbReference type="RuleBase" id="RU004549"/>
    </source>
</evidence>
<dbReference type="AlphaFoldDB" id="A0ABD1NX55"/>
<comment type="subunit">
    <text evidence="8">Homodimers and heterodimers.</text>
</comment>
<dbReference type="PANTHER" id="PTHR31734">
    <property type="entry name" value="AUXIN-RESPONSIVE PROTEIN IAA17"/>
    <property type="match status" value="1"/>
</dbReference>
<keyword evidence="7 8" id="KW-0927">Auxin signaling pathway</keyword>
<evidence type="ECO:0000256" key="9">
    <source>
        <dbReference type="SAM" id="MobiDB-lite"/>
    </source>
</evidence>
<keyword evidence="6 8" id="KW-0539">Nucleus</keyword>
<dbReference type="Pfam" id="PF02309">
    <property type="entry name" value="AUX_IAA"/>
    <property type="match status" value="1"/>
</dbReference>
<gene>
    <name evidence="11" type="ORF">Fot_57032</name>
</gene>
<comment type="caution">
    <text evidence="11">The sequence shown here is derived from an EMBL/GenBank/DDBJ whole genome shotgun (WGS) entry which is preliminary data.</text>
</comment>
<name>A0ABD1NX55_9LAMI</name>
<feature type="compositionally biased region" description="Gly residues" evidence="9">
    <location>
        <begin position="1"/>
        <end position="19"/>
    </location>
</feature>
<accession>A0ABD1NX55</accession>
<dbReference type="PROSITE" id="PS51745">
    <property type="entry name" value="PB1"/>
    <property type="match status" value="1"/>
</dbReference>
<dbReference type="PANTHER" id="PTHR31734:SF261">
    <property type="entry name" value="AUXIN-RESPONSIVE PROTEIN IAA13"/>
    <property type="match status" value="1"/>
</dbReference>
<comment type="similarity">
    <text evidence="2 8">Belongs to the Aux/IAA family.</text>
</comment>
<proteinExistence type="inferred from homology"/>
<sequence length="320" mass="34147">MENTLLGGGGGGGGGGNSGGMSIVSREENNMAMSSEESSSYPDESELELGLGLSLGGGAKSKSKPTATATAGPWGQYARILTAKDFLSVASTKESSSSSSSSSSVTKSNNNPSCGVKRTAEPSSPPGRSGASQVVGWPPIRTYRIQSLVNHAKSPMTEEITSAVDKCKSMNTIVDKSNCGNNLNRNVAKEKGLLKTSLFVKVNMDGIPIGRKVDLNAHSCYETLSQTLDNMFKLSVAVGARRSNAEEQVVMTRPSRLLNGSSEFMLTYEDKEGDWMLVGDVPWEMFLSSVKRLRIMRTAEANGLAPRSHERNRRQSIAPI</sequence>
<evidence type="ECO:0000259" key="10">
    <source>
        <dbReference type="PROSITE" id="PS51745"/>
    </source>
</evidence>
<evidence type="ECO:0000313" key="11">
    <source>
        <dbReference type="EMBL" id="KAL2456196.1"/>
    </source>
</evidence>
<evidence type="ECO:0000256" key="5">
    <source>
        <dbReference type="ARBA" id="ARBA00023163"/>
    </source>
</evidence>
<feature type="region of interest" description="Disordered" evidence="9">
    <location>
        <begin position="1"/>
        <end position="70"/>
    </location>
</feature>
<keyword evidence="12" id="KW-1185">Reference proteome</keyword>
<feature type="region of interest" description="Disordered" evidence="9">
    <location>
        <begin position="94"/>
        <end position="135"/>
    </location>
</feature>
<feature type="compositionally biased region" description="Low complexity" evidence="9">
    <location>
        <begin position="94"/>
        <end position="108"/>
    </location>
</feature>
<dbReference type="InterPro" id="IPR003311">
    <property type="entry name" value="AUX_IAA"/>
</dbReference>
<protein>
    <recommendedName>
        <fullName evidence="8">Auxin-responsive protein</fullName>
    </recommendedName>
</protein>
<dbReference type="InterPro" id="IPR053793">
    <property type="entry name" value="PB1-like"/>
</dbReference>
<comment type="subcellular location">
    <subcellularLocation>
        <location evidence="1 8">Nucleus</location>
    </subcellularLocation>
</comment>
<evidence type="ECO:0000313" key="12">
    <source>
        <dbReference type="Proteomes" id="UP001604277"/>
    </source>
</evidence>
<evidence type="ECO:0000256" key="7">
    <source>
        <dbReference type="ARBA" id="ARBA00023294"/>
    </source>
</evidence>
<dbReference type="InterPro" id="IPR033389">
    <property type="entry name" value="AUX/IAA_dom"/>
</dbReference>
<dbReference type="EMBL" id="JBFOLJ010000077">
    <property type="protein sequence ID" value="KAL2456196.1"/>
    <property type="molecule type" value="Genomic_DNA"/>
</dbReference>
<feature type="compositionally biased region" description="Low complexity" evidence="9">
    <location>
        <begin position="30"/>
        <end position="52"/>
    </location>
</feature>
<dbReference type="SUPFAM" id="SSF54277">
    <property type="entry name" value="CAD &amp; PB1 domains"/>
    <property type="match status" value="1"/>
</dbReference>
<dbReference type="GO" id="GO:0009734">
    <property type="term" value="P:auxin-activated signaling pathway"/>
    <property type="evidence" value="ECO:0007669"/>
    <property type="project" value="UniProtKB-UniRule"/>
</dbReference>
<evidence type="ECO:0000256" key="3">
    <source>
        <dbReference type="ARBA" id="ARBA00022491"/>
    </source>
</evidence>
<dbReference type="GO" id="GO:0005634">
    <property type="term" value="C:nucleus"/>
    <property type="evidence" value="ECO:0007669"/>
    <property type="project" value="UniProtKB-SubCell"/>
</dbReference>
<dbReference type="FunFam" id="3.10.20.90:FF:000078">
    <property type="entry name" value="Auxin-responsive protein"/>
    <property type="match status" value="1"/>
</dbReference>
<evidence type="ECO:0000256" key="6">
    <source>
        <dbReference type="ARBA" id="ARBA00023242"/>
    </source>
</evidence>